<evidence type="ECO:0000313" key="1">
    <source>
        <dbReference type="EMBL" id="EQB46683.1"/>
    </source>
</evidence>
<comment type="caution">
    <text evidence="1">The sequence shown here is derived from an EMBL/GenBank/DDBJ whole genome shotgun (WGS) entry which is preliminary data.</text>
</comment>
<accession>T0K1T2</accession>
<name>T0K1T2_COLGC</name>
<dbReference type="Proteomes" id="UP000015530">
    <property type="component" value="Unassembled WGS sequence"/>
</dbReference>
<dbReference type="HOGENOM" id="CLU_3438360_0_0_1"/>
<proteinExistence type="predicted"/>
<gene>
    <name evidence="1" type="ORF">CGLO_14251</name>
</gene>
<dbReference type="EMBL" id="AMYD01003296">
    <property type="protein sequence ID" value="EQB46683.1"/>
    <property type="molecule type" value="Genomic_DNA"/>
</dbReference>
<sequence length="10" mass="1163">MEEIAVMMLP</sequence>
<protein>
    <submittedName>
        <fullName evidence="1">Uncharacterized protein</fullName>
    </submittedName>
</protein>
<reference evidence="2" key="1">
    <citation type="journal article" date="2013" name="Mol. Plant Microbe Interact.">
        <title>Global aspects of pacC regulation of pathogenicity genes in Colletotrichum gloeosporioides as revealed by transcriptome analysis.</title>
        <authorList>
            <person name="Alkan N."/>
            <person name="Meng X."/>
            <person name="Friedlander G."/>
            <person name="Reuveni E."/>
            <person name="Sukno S."/>
            <person name="Sherman A."/>
            <person name="Thon M."/>
            <person name="Fluhr R."/>
            <person name="Prusky D."/>
        </authorList>
    </citation>
    <scope>NUCLEOTIDE SEQUENCE [LARGE SCALE GENOMIC DNA]</scope>
    <source>
        <strain evidence="2">Cg-14</strain>
    </source>
</reference>
<evidence type="ECO:0000313" key="2">
    <source>
        <dbReference type="Proteomes" id="UP000015530"/>
    </source>
</evidence>
<organism evidence="1 2">
    <name type="scientific">Colletotrichum gloeosporioides (strain Cg-14)</name>
    <name type="common">Anthracnose fungus</name>
    <name type="synonym">Glomerella cingulata</name>
    <dbReference type="NCBI Taxonomy" id="1237896"/>
    <lineage>
        <taxon>Eukaryota</taxon>
        <taxon>Fungi</taxon>
        <taxon>Dikarya</taxon>
        <taxon>Ascomycota</taxon>
        <taxon>Pezizomycotina</taxon>
        <taxon>Sordariomycetes</taxon>
        <taxon>Hypocreomycetidae</taxon>
        <taxon>Glomerellales</taxon>
        <taxon>Glomerellaceae</taxon>
        <taxon>Colletotrichum</taxon>
        <taxon>Colletotrichum gloeosporioides species complex</taxon>
    </lineage>
</organism>